<keyword evidence="1" id="KW-0328">Glycosyltransferase</keyword>
<feature type="domain" description="Glycosyltransferase 61 catalytic" evidence="6">
    <location>
        <begin position="363"/>
        <end position="453"/>
    </location>
</feature>
<dbReference type="Proteomes" id="UP000054408">
    <property type="component" value="Unassembled WGS sequence"/>
</dbReference>
<dbReference type="OMA" id="PYLMCEL"/>
<keyword evidence="5" id="KW-0732">Signal</keyword>
<keyword evidence="8" id="KW-1185">Reference proteome</keyword>
<name>A0A0L0D828_THETB</name>
<dbReference type="STRING" id="461836.A0A0L0D828"/>
<dbReference type="AlphaFoldDB" id="A0A0L0D828"/>
<keyword evidence="4" id="KW-0812">Transmembrane</keyword>
<evidence type="ECO:0000313" key="8">
    <source>
        <dbReference type="Proteomes" id="UP000054408"/>
    </source>
</evidence>
<sequence length="643" mass="70119">MLVFAVCLLLSAVPRAFYPLPSLPPPAVKVELGASPCKTMAASSVAMEAGRAAAAVLSRAGHAIRSHVLNSVLAPEDDEPVEDKMKQVADALRASAEALEQLLEPAAAARLHEDRGDAKAGDKATGQRLRFHARGSRSIGDEPAAVRAFRAGKVDWHDMVPQIAPSAEPEYDYTRLVDAEKRLSAMLMAPTGLPPQIRVPDGTDHGPLEPYLMCELSSDPCLMHDREGCLANSWCGWCLSSSVCLTRAAPGPLCPDGEVLEVKPAPAWVAGHTAWSIVRGNKLAAVGNATAECKVQVYEPVITVSIANAAQRAMYYHWWAELYAPYYQRVVSKGVTSGEFVALVTGGDAQTHCAFLDTLTLLSNNCYRKIWAEADVEPERARLGIITRTNKRFLLNDRELALAARNQLGVEVALLRLEDMTLYEQISEMRSITALVAIHGSGLVNAQFLATEAAAVQIWPHGLPTGDRYFGSFFAQSQSSLSEWVHPDRKTSHLHWHFLAPHVDEATKAEYDTKTFDGRNQGEFFGFWIQQDLIVAESDFLGLVRDLLATGVNKRIPHAAADETPPSTPPLPVVGRIGGKTLQTGVMCFDDGKVVGLVRMDPTREARAWAWLSSVAMVCECLVVGLWLASRVRVWAMDGMRLD</sequence>
<dbReference type="InterPro" id="IPR049625">
    <property type="entry name" value="Glyco_transf_61_cat"/>
</dbReference>
<evidence type="ECO:0000256" key="5">
    <source>
        <dbReference type="SAM" id="SignalP"/>
    </source>
</evidence>
<dbReference type="PANTHER" id="PTHR20961">
    <property type="entry name" value="GLYCOSYLTRANSFERASE"/>
    <property type="match status" value="1"/>
</dbReference>
<keyword evidence="4" id="KW-0472">Membrane</keyword>
<keyword evidence="2" id="KW-0808">Transferase</keyword>
<keyword evidence="4" id="KW-1133">Transmembrane helix</keyword>
<feature type="transmembrane region" description="Helical" evidence="4">
    <location>
        <begin position="608"/>
        <end position="629"/>
    </location>
</feature>
<feature type="chain" id="PRO_5005537249" description="Glycosyltransferase 61 catalytic domain-containing protein" evidence="5">
    <location>
        <begin position="17"/>
        <end position="643"/>
    </location>
</feature>
<gene>
    <name evidence="7" type="ORF">AMSG_04809</name>
</gene>
<protein>
    <recommendedName>
        <fullName evidence="6">Glycosyltransferase 61 catalytic domain-containing protein</fullName>
    </recommendedName>
</protein>
<organism evidence="7 8">
    <name type="scientific">Thecamonas trahens ATCC 50062</name>
    <dbReference type="NCBI Taxonomy" id="461836"/>
    <lineage>
        <taxon>Eukaryota</taxon>
        <taxon>Apusozoa</taxon>
        <taxon>Apusomonadida</taxon>
        <taxon>Apusomonadidae</taxon>
        <taxon>Thecamonas</taxon>
    </lineage>
</organism>
<evidence type="ECO:0000259" key="6">
    <source>
        <dbReference type="Pfam" id="PF04577"/>
    </source>
</evidence>
<dbReference type="InterPro" id="IPR007657">
    <property type="entry name" value="Glycosyltransferase_61"/>
</dbReference>
<dbReference type="GO" id="GO:0016757">
    <property type="term" value="F:glycosyltransferase activity"/>
    <property type="evidence" value="ECO:0007669"/>
    <property type="project" value="UniProtKB-KW"/>
</dbReference>
<dbReference type="EMBL" id="GL349451">
    <property type="protein sequence ID" value="KNC48360.1"/>
    <property type="molecule type" value="Genomic_DNA"/>
</dbReference>
<evidence type="ECO:0000256" key="4">
    <source>
        <dbReference type="SAM" id="Phobius"/>
    </source>
</evidence>
<dbReference type="OrthoDB" id="529273at2759"/>
<proteinExistence type="predicted"/>
<evidence type="ECO:0000256" key="1">
    <source>
        <dbReference type="ARBA" id="ARBA00022676"/>
    </source>
</evidence>
<evidence type="ECO:0000313" key="7">
    <source>
        <dbReference type="EMBL" id="KNC48360.1"/>
    </source>
</evidence>
<dbReference type="Pfam" id="PF04577">
    <property type="entry name" value="Glyco_transf_61"/>
    <property type="match status" value="1"/>
</dbReference>
<dbReference type="RefSeq" id="XP_013758480.1">
    <property type="nucleotide sequence ID" value="XM_013903026.1"/>
</dbReference>
<dbReference type="GeneID" id="25564331"/>
<evidence type="ECO:0000256" key="2">
    <source>
        <dbReference type="ARBA" id="ARBA00022679"/>
    </source>
</evidence>
<evidence type="ECO:0000256" key="3">
    <source>
        <dbReference type="ARBA" id="ARBA00023180"/>
    </source>
</evidence>
<reference evidence="7 8" key="1">
    <citation type="submission" date="2010-05" db="EMBL/GenBank/DDBJ databases">
        <title>The Genome Sequence of Thecamonas trahens ATCC 50062.</title>
        <authorList>
            <consortium name="The Broad Institute Genome Sequencing Platform"/>
            <person name="Russ C."/>
            <person name="Cuomo C."/>
            <person name="Shea T."/>
            <person name="Young S.K."/>
            <person name="Zeng Q."/>
            <person name="Koehrsen M."/>
            <person name="Haas B."/>
            <person name="Borodovsky M."/>
            <person name="Guigo R."/>
            <person name="Alvarado L."/>
            <person name="Berlin A."/>
            <person name="Bochicchio J."/>
            <person name="Borenstein D."/>
            <person name="Chapman S."/>
            <person name="Chen Z."/>
            <person name="Freedman E."/>
            <person name="Gellesch M."/>
            <person name="Goldberg J."/>
            <person name="Griggs A."/>
            <person name="Gujja S."/>
            <person name="Heilman E."/>
            <person name="Heiman D."/>
            <person name="Hepburn T."/>
            <person name="Howarth C."/>
            <person name="Jen D."/>
            <person name="Larson L."/>
            <person name="Mehta T."/>
            <person name="Park D."/>
            <person name="Pearson M."/>
            <person name="Roberts A."/>
            <person name="Saif S."/>
            <person name="Shenoy N."/>
            <person name="Sisk P."/>
            <person name="Stolte C."/>
            <person name="Sykes S."/>
            <person name="Thomson T."/>
            <person name="Walk T."/>
            <person name="White J."/>
            <person name="Yandava C."/>
            <person name="Burger G."/>
            <person name="Gray M.W."/>
            <person name="Holland P.W.H."/>
            <person name="King N."/>
            <person name="Lang F.B.F."/>
            <person name="Roger A.J."/>
            <person name="Ruiz-Trillo I."/>
            <person name="Lander E."/>
            <person name="Nusbaum C."/>
        </authorList>
    </citation>
    <scope>NUCLEOTIDE SEQUENCE [LARGE SCALE GENOMIC DNA]</scope>
    <source>
        <strain evidence="7 8">ATCC 50062</strain>
    </source>
</reference>
<accession>A0A0L0D828</accession>
<keyword evidence="3" id="KW-0325">Glycoprotein</keyword>
<feature type="signal peptide" evidence="5">
    <location>
        <begin position="1"/>
        <end position="16"/>
    </location>
</feature>